<evidence type="ECO:0000313" key="3">
    <source>
        <dbReference type="Proteomes" id="UP000799438"/>
    </source>
</evidence>
<dbReference type="AlphaFoldDB" id="A0A6A6BW57"/>
<evidence type="ECO:0000256" key="1">
    <source>
        <dbReference type="SAM" id="MobiDB-lite"/>
    </source>
</evidence>
<name>A0A6A6BW57_9PEZI</name>
<feature type="region of interest" description="Disordered" evidence="1">
    <location>
        <begin position="152"/>
        <end position="177"/>
    </location>
</feature>
<feature type="compositionally biased region" description="Acidic residues" evidence="1">
    <location>
        <begin position="56"/>
        <end position="77"/>
    </location>
</feature>
<dbReference type="Proteomes" id="UP000799438">
    <property type="component" value="Unassembled WGS sequence"/>
</dbReference>
<dbReference type="EMBL" id="ML995474">
    <property type="protein sequence ID" value="KAF2147127.1"/>
    <property type="molecule type" value="Genomic_DNA"/>
</dbReference>
<gene>
    <name evidence="2" type="ORF">K452DRAFT_293600</name>
</gene>
<keyword evidence="3" id="KW-1185">Reference proteome</keyword>
<sequence length="407" mass="46701">MAPSRKINAKPKSKSKSAQIKTSSSSDVGEGTETRYNPLTGRPIRDGAGRKSLDVDYLDTIEALEEDSGDEVSEDEEGQLRTRKKRKRTPSPPLPPLPPLPQNPEDIRSREPTPDLHMSGMTNFTSLTFNVPPGFKGPFVVNLDDAALSKLQSQTPRPVKRQRTRRNGAPSHHNEDTINVAPREFEESGKPRPGEIGFVDLPPEIRNKIYRLLFVDKDAVDFERPFNFCRSSALLRANRQVYNEGRSVLYSENKFMFARNHNRRGNYWDAEQTEIGFKDFRVFLKSIGPTNISLLRDIEVIFTDAAPSATPRITNEERRFVHDEHLIDCLRMLGENGRLKEARFSFAGRKIVGRTDYRFIDALRSIEVDKVDMEHRNRYQYGYKIESDVKNELKKCMVRSKKLYSHD</sequence>
<feature type="compositionally biased region" description="Basic and acidic residues" evidence="1">
    <location>
        <begin position="43"/>
        <end position="54"/>
    </location>
</feature>
<organism evidence="2 3">
    <name type="scientific">Aplosporella prunicola CBS 121167</name>
    <dbReference type="NCBI Taxonomy" id="1176127"/>
    <lineage>
        <taxon>Eukaryota</taxon>
        <taxon>Fungi</taxon>
        <taxon>Dikarya</taxon>
        <taxon>Ascomycota</taxon>
        <taxon>Pezizomycotina</taxon>
        <taxon>Dothideomycetes</taxon>
        <taxon>Dothideomycetes incertae sedis</taxon>
        <taxon>Botryosphaeriales</taxon>
        <taxon>Aplosporellaceae</taxon>
        <taxon>Aplosporella</taxon>
    </lineage>
</organism>
<feature type="compositionally biased region" description="Pro residues" evidence="1">
    <location>
        <begin position="90"/>
        <end position="102"/>
    </location>
</feature>
<reference evidence="2" key="1">
    <citation type="journal article" date="2020" name="Stud. Mycol.">
        <title>101 Dothideomycetes genomes: a test case for predicting lifestyles and emergence of pathogens.</title>
        <authorList>
            <person name="Haridas S."/>
            <person name="Albert R."/>
            <person name="Binder M."/>
            <person name="Bloem J."/>
            <person name="Labutti K."/>
            <person name="Salamov A."/>
            <person name="Andreopoulos B."/>
            <person name="Baker S."/>
            <person name="Barry K."/>
            <person name="Bills G."/>
            <person name="Bluhm B."/>
            <person name="Cannon C."/>
            <person name="Castanera R."/>
            <person name="Culley D."/>
            <person name="Daum C."/>
            <person name="Ezra D."/>
            <person name="Gonzalez J."/>
            <person name="Henrissat B."/>
            <person name="Kuo A."/>
            <person name="Liang C."/>
            <person name="Lipzen A."/>
            <person name="Lutzoni F."/>
            <person name="Magnuson J."/>
            <person name="Mondo S."/>
            <person name="Nolan M."/>
            <person name="Ohm R."/>
            <person name="Pangilinan J."/>
            <person name="Park H.-J."/>
            <person name="Ramirez L."/>
            <person name="Alfaro M."/>
            <person name="Sun H."/>
            <person name="Tritt A."/>
            <person name="Yoshinaga Y."/>
            <person name="Zwiers L.-H."/>
            <person name="Turgeon B."/>
            <person name="Goodwin S."/>
            <person name="Spatafora J."/>
            <person name="Crous P."/>
            <person name="Grigoriev I."/>
        </authorList>
    </citation>
    <scope>NUCLEOTIDE SEQUENCE</scope>
    <source>
        <strain evidence="2">CBS 121167</strain>
    </source>
</reference>
<dbReference type="GeneID" id="54299090"/>
<feature type="region of interest" description="Disordered" evidence="1">
    <location>
        <begin position="1"/>
        <end position="119"/>
    </location>
</feature>
<dbReference type="InterPro" id="IPR038883">
    <property type="entry name" value="AN11006-like"/>
</dbReference>
<evidence type="ECO:0000313" key="2">
    <source>
        <dbReference type="EMBL" id="KAF2147127.1"/>
    </source>
</evidence>
<proteinExistence type="predicted"/>
<feature type="compositionally biased region" description="Low complexity" evidence="1">
    <location>
        <begin position="16"/>
        <end position="26"/>
    </location>
</feature>
<dbReference type="OrthoDB" id="5372935at2759"/>
<evidence type="ECO:0008006" key="4">
    <source>
        <dbReference type="Google" id="ProtNLM"/>
    </source>
</evidence>
<accession>A0A6A6BW57</accession>
<dbReference type="RefSeq" id="XP_033402835.1">
    <property type="nucleotide sequence ID" value="XM_033541594.1"/>
</dbReference>
<feature type="compositionally biased region" description="Basic and acidic residues" evidence="1">
    <location>
        <begin position="105"/>
        <end position="114"/>
    </location>
</feature>
<dbReference type="PANTHER" id="PTHR42085:SF1">
    <property type="entry name" value="F-BOX DOMAIN-CONTAINING PROTEIN"/>
    <property type="match status" value="1"/>
</dbReference>
<protein>
    <recommendedName>
        <fullName evidence="4">F-box domain-containing protein</fullName>
    </recommendedName>
</protein>
<dbReference type="PANTHER" id="PTHR42085">
    <property type="entry name" value="F-BOX DOMAIN-CONTAINING PROTEIN"/>
    <property type="match status" value="1"/>
</dbReference>